<proteinExistence type="predicted"/>
<keyword evidence="1" id="KW-0614">Plasmid</keyword>
<gene>
    <name evidence="1" type="ordered locus">RSPO_m01116</name>
</gene>
<accession>F6G9G5</accession>
<dbReference type="HOGENOM" id="CLU_3295424_0_0_4"/>
<dbReference type="EMBL" id="CP002820">
    <property type="protein sequence ID" value="AEG71752.1"/>
    <property type="molecule type" value="Genomic_DNA"/>
</dbReference>
<name>F6G9G5_RALS8</name>
<reference evidence="1 2" key="1">
    <citation type="journal article" date="2011" name="J. Bacteriol.">
        <title>Complete genome sequence of the plant pathogen Ralstonia solanacearum strain Po82.</title>
        <authorList>
            <person name="Xu J."/>
            <person name="Zheng H.J."/>
            <person name="Liu L."/>
            <person name="Pan Z.C."/>
            <person name="Prior P."/>
            <person name="Tang B."/>
            <person name="Xu J.S."/>
            <person name="Zhang H."/>
            <person name="Tian Q."/>
            <person name="Zhang L.Q."/>
            <person name="Feng J."/>
        </authorList>
    </citation>
    <scope>NUCLEOTIDE SEQUENCE [LARGE SCALE GENOMIC DNA]</scope>
    <source>
        <strain evidence="2">Po82</strain>
    </source>
</reference>
<dbReference type="AlphaFoldDB" id="F6G9G5"/>
<evidence type="ECO:0000313" key="2">
    <source>
        <dbReference type="Proteomes" id="UP000007953"/>
    </source>
</evidence>
<evidence type="ECO:0000313" key="1">
    <source>
        <dbReference type="EMBL" id="AEG71752.1"/>
    </source>
</evidence>
<dbReference type="Proteomes" id="UP000007953">
    <property type="component" value="Plasmid megaplasmid"/>
</dbReference>
<sequence length="40" mass="4672">MTTHARDGFSEGKCGINPWKRRLCANQFHQFTQECRFQAA</sequence>
<geneLocation type="plasmid" evidence="2"/>
<protein>
    <submittedName>
        <fullName evidence="1">Uncharacterized protein</fullName>
    </submittedName>
</protein>
<organism evidence="1 2">
    <name type="scientific">Ralstonia solanacearum (strain Po82)</name>
    <dbReference type="NCBI Taxonomy" id="1031711"/>
    <lineage>
        <taxon>Bacteria</taxon>
        <taxon>Pseudomonadati</taxon>
        <taxon>Pseudomonadota</taxon>
        <taxon>Betaproteobacteria</taxon>
        <taxon>Burkholderiales</taxon>
        <taxon>Burkholderiaceae</taxon>
        <taxon>Ralstonia</taxon>
        <taxon>Ralstonia solanacearum species complex</taxon>
    </lineage>
</organism>
<dbReference type="KEGG" id="rsn:RSPO_m01116"/>
<dbReference type="PATRIC" id="fig|1031711.3.peg.4315"/>